<dbReference type="EMBL" id="JAXCEH010000043">
    <property type="protein sequence ID" value="MFA1559176.1"/>
    <property type="molecule type" value="Genomic_DNA"/>
</dbReference>
<evidence type="ECO:0000256" key="1">
    <source>
        <dbReference type="SAM" id="MobiDB-lite"/>
    </source>
</evidence>
<reference evidence="2 3" key="1">
    <citation type="submission" date="2023-11" db="EMBL/GenBank/DDBJ databases">
        <title>Actinomadura monticuli sp. nov., isolated from volcanic ash.</title>
        <authorList>
            <person name="Lee S.D."/>
            <person name="Yang H."/>
            <person name="Kim I.S."/>
        </authorList>
    </citation>
    <scope>NUCLEOTIDE SEQUENCE [LARGE SCALE GENOMIC DNA]</scope>
    <source>
        <strain evidence="2 3">DSM 45346</strain>
    </source>
</reference>
<organism evidence="2 3">
    <name type="scientific">Actinomadura chokoriensis</name>
    <dbReference type="NCBI Taxonomy" id="454156"/>
    <lineage>
        <taxon>Bacteria</taxon>
        <taxon>Bacillati</taxon>
        <taxon>Actinomycetota</taxon>
        <taxon>Actinomycetes</taxon>
        <taxon>Streptosporangiales</taxon>
        <taxon>Thermomonosporaceae</taxon>
        <taxon>Actinomadura</taxon>
    </lineage>
</organism>
<accession>A0ABV4R8C6</accession>
<name>A0ABV4R8C6_9ACTN</name>
<evidence type="ECO:0000313" key="2">
    <source>
        <dbReference type="EMBL" id="MFA1559176.1"/>
    </source>
</evidence>
<comment type="caution">
    <text evidence="2">The sequence shown here is derived from an EMBL/GenBank/DDBJ whole genome shotgun (WGS) entry which is preliminary data.</text>
</comment>
<proteinExistence type="predicted"/>
<feature type="region of interest" description="Disordered" evidence="1">
    <location>
        <begin position="223"/>
        <end position="245"/>
    </location>
</feature>
<feature type="compositionally biased region" description="Pro residues" evidence="1">
    <location>
        <begin position="229"/>
        <end position="240"/>
    </location>
</feature>
<evidence type="ECO:0000313" key="3">
    <source>
        <dbReference type="Proteomes" id="UP001569904"/>
    </source>
</evidence>
<keyword evidence="3" id="KW-1185">Reference proteome</keyword>
<protein>
    <submittedName>
        <fullName evidence="2">Uncharacterized protein</fullName>
    </submittedName>
</protein>
<sequence length="254" mass="27627">MTSISVPTCKDCDRLTTSDVPQPRRPRFAVATSKDGHRILRPSLRRITAQLRAAFGSLSTDNRLSRQTPSQINTGSKMDLLARAFGHPDGAGFIGPGADALLRGMFTEALVSKSDVAQVITTRADLYRLFGEAFDESVTSAHATRLCIMESLEDAIEHLELEAEMTKMINVANVLPLVLPATIWLTTPGPDSDVVHQALRHWPDSSVLALISGPWPYGPTHLIEETGPRPLPSGPLPLPSPQEAIDQLPIRCPE</sequence>
<gene>
    <name evidence="2" type="ORF">SM436_36250</name>
</gene>
<dbReference type="RefSeq" id="WP_371946193.1">
    <property type="nucleotide sequence ID" value="NZ_JAXCEH010000043.1"/>
</dbReference>
<dbReference type="Proteomes" id="UP001569904">
    <property type="component" value="Unassembled WGS sequence"/>
</dbReference>